<dbReference type="Proteomes" id="UP001501666">
    <property type="component" value="Unassembled WGS sequence"/>
</dbReference>
<keyword evidence="3" id="KW-1185">Reference proteome</keyword>
<proteinExistence type="predicted"/>
<dbReference type="InterPro" id="IPR012338">
    <property type="entry name" value="Beta-lactam/transpept-like"/>
</dbReference>
<protein>
    <recommendedName>
        <fullName evidence="1">Beta-lactamase-related domain-containing protein</fullName>
    </recommendedName>
</protein>
<dbReference type="InterPro" id="IPR001466">
    <property type="entry name" value="Beta-lactam-related"/>
</dbReference>
<reference evidence="2 3" key="1">
    <citation type="journal article" date="2019" name="Int. J. Syst. Evol. Microbiol.">
        <title>The Global Catalogue of Microorganisms (GCM) 10K type strain sequencing project: providing services to taxonomists for standard genome sequencing and annotation.</title>
        <authorList>
            <consortium name="The Broad Institute Genomics Platform"/>
            <consortium name="The Broad Institute Genome Sequencing Center for Infectious Disease"/>
            <person name="Wu L."/>
            <person name="Ma J."/>
        </authorList>
    </citation>
    <scope>NUCLEOTIDE SEQUENCE [LARGE SCALE GENOMIC DNA]</scope>
    <source>
        <strain evidence="2 3">JCM 6835</strain>
    </source>
</reference>
<dbReference type="Pfam" id="PF00144">
    <property type="entry name" value="Beta-lactamase"/>
    <property type="match status" value="1"/>
</dbReference>
<evidence type="ECO:0000259" key="1">
    <source>
        <dbReference type="Pfam" id="PF00144"/>
    </source>
</evidence>
<sequence length="61" mass="6586">METRLHPKIGGGRRIWHNGRTGGFASYVGFDPERRIGVVVLSGTARSVDGTAATQFRTLAT</sequence>
<gene>
    <name evidence="2" type="ORF">GCM10010412_080770</name>
</gene>
<dbReference type="EMBL" id="BAAATE010000032">
    <property type="protein sequence ID" value="GAA2690889.1"/>
    <property type="molecule type" value="Genomic_DNA"/>
</dbReference>
<dbReference type="SUPFAM" id="SSF56601">
    <property type="entry name" value="beta-lactamase/transpeptidase-like"/>
    <property type="match status" value="1"/>
</dbReference>
<name>A0ABN3T2H1_9ACTN</name>
<organism evidence="2 3">
    <name type="scientific">Nonomuraea recticatena</name>
    <dbReference type="NCBI Taxonomy" id="46178"/>
    <lineage>
        <taxon>Bacteria</taxon>
        <taxon>Bacillati</taxon>
        <taxon>Actinomycetota</taxon>
        <taxon>Actinomycetes</taxon>
        <taxon>Streptosporangiales</taxon>
        <taxon>Streptosporangiaceae</taxon>
        <taxon>Nonomuraea</taxon>
    </lineage>
</organism>
<comment type="caution">
    <text evidence="2">The sequence shown here is derived from an EMBL/GenBank/DDBJ whole genome shotgun (WGS) entry which is preliminary data.</text>
</comment>
<evidence type="ECO:0000313" key="3">
    <source>
        <dbReference type="Proteomes" id="UP001501666"/>
    </source>
</evidence>
<dbReference type="Gene3D" id="3.40.710.10">
    <property type="entry name" value="DD-peptidase/beta-lactamase superfamily"/>
    <property type="match status" value="1"/>
</dbReference>
<accession>A0ABN3T2H1</accession>
<feature type="domain" description="Beta-lactamase-related" evidence="1">
    <location>
        <begin position="5"/>
        <end position="57"/>
    </location>
</feature>
<evidence type="ECO:0000313" key="2">
    <source>
        <dbReference type="EMBL" id="GAA2690889.1"/>
    </source>
</evidence>